<dbReference type="SFLD" id="SFLDF00272">
    <property type="entry name" value="biotin_synthase"/>
    <property type="match status" value="1"/>
</dbReference>
<dbReference type="Gene3D" id="3.20.20.70">
    <property type="entry name" value="Aldolase class I"/>
    <property type="match status" value="1"/>
</dbReference>
<feature type="binding site" evidence="13 14">
    <location>
        <position position="62"/>
    </location>
    <ligand>
        <name>[4Fe-4S] cluster</name>
        <dbReference type="ChEBI" id="CHEBI:49883"/>
        <note>4Fe-4S-S-AdoMet</note>
    </ligand>
</feature>
<evidence type="ECO:0000256" key="8">
    <source>
        <dbReference type="ARBA" id="ARBA00022723"/>
    </source>
</evidence>
<keyword evidence="11 13" id="KW-0411">Iron-sulfur</keyword>
<dbReference type="PANTHER" id="PTHR22976:SF2">
    <property type="entry name" value="BIOTIN SYNTHASE, MITOCHONDRIAL"/>
    <property type="match status" value="1"/>
</dbReference>
<dbReference type="GO" id="GO:0005506">
    <property type="term" value="F:iron ion binding"/>
    <property type="evidence" value="ECO:0007669"/>
    <property type="project" value="UniProtKB-UniRule"/>
</dbReference>
<comment type="cofactor">
    <cofactor evidence="14">
        <name>[2Fe-2S] cluster</name>
        <dbReference type="ChEBI" id="CHEBI:190135"/>
    </cofactor>
    <text evidence="14">Binds 1 [2Fe-2S] cluster. The cluster is coordinated with 3 cysteines and 1 arginine.</text>
</comment>
<dbReference type="SFLD" id="SFLDS00029">
    <property type="entry name" value="Radical_SAM"/>
    <property type="match status" value="1"/>
</dbReference>
<proteinExistence type="inferred from homology"/>
<organism evidence="16 17">
    <name type="scientific">Rhodoblastus acidophilus</name>
    <name type="common">Rhodopseudomonas acidophila</name>
    <dbReference type="NCBI Taxonomy" id="1074"/>
    <lineage>
        <taxon>Bacteria</taxon>
        <taxon>Pseudomonadati</taxon>
        <taxon>Pseudomonadota</taxon>
        <taxon>Alphaproteobacteria</taxon>
        <taxon>Hyphomicrobiales</taxon>
        <taxon>Rhodoblastaceae</taxon>
        <taxon>Rhodoblastus</taxon>
    </lineage>
</organism>
<dbReference type="OrthoDB" id="9786826at2"/>
<dbReference type="SUPFAM" id="SSF102114">
    <property type="entry name" value="Radical SAM enzymes"/>
    <property type="match status" value="1"/>
</dbReference>
<name>A0A212RF57_RHOAC</name>
<evidence type="ECO:0000256" key="13">
    <source>
        <dbReference type="HAMAP-Rule" id="MF_01694"/>
    </source>
</evidence>
<keyword evidence="4 13" id="KW-0004">4Fe-4S</keyword>
<evidence type="ECO:0000256" key="10">
    <source>
        <dbReference type="ARBA" id="ARBA00023004"/>
    </source>
</evidence>
<dbReference type="InterPro" id="IPR010722">
    <property type="entry name" value="BATS_dom"/>
</dbReference>
<protein>
    <recommendedName>
        <fullName evidence="3 13">Biotin synthase</fullName>
        <ecNumber evidence="3 13">2.8.1.6</ecNumber>
    </recommendedName>
</protein>
<evidence type="ECO:0000256" key="1">
    <source>
        <dbReference type="ARBA" id="ARBA00004942"/>
    </source>
</evidence>
<dbReference type="InterPro" id="IPR024177">
    <property type="entry name" value="Biotin_synthase"/>
</dbReference>
<feature type="binding site" evidence="13 14">
    <location>
        <position position="200"/>
    </location>
    <ligand>
        <name>[2Fe-2S] cluster</name>
        <dbReference type="ChEBI" id="CHEBI:190135"/>
    </ligand>
</feature>
<dbReference type="PANTHER" id="PTHR22976">
    <property type="entry name" value="BIOTIN SYNTHASE"/>
    <property type="match status" value="1"/>
</dbReference>
<comment type="cofactor">
    <cofactor evidence="13">
        <name>[2Fe-2S] cluster</name>
        <dbReference type="ChEBI" id="CHEBI:190135"/>
    </cofactor>
    <text evidence="13">Binds 1 [2Fe-2S] cluster. The cluster is coordinated with 3 cysteines and 1 arginine.</text>
</comment>
<sequence length="349" mass="38552">MNAQPTFTEKAPIRHDWTLEEIEALFALPLLDLVHRAQTVHRQYHDQTVQLASLLSIKTGGCAEDCHYCPQSAHFSKQTGLVKETQLDVDYVLGRAKMAREAGATRFCMGAAWRSVRDGAEFDAVLDMVRGVRALNMEACVTLGMLQPHQAKRLADAGLTSYNHNLDTSPEFYGEIITTRTYQDRLDTLNLVRAEGIGICCGGIIGMGESQLDRASLIRELTKMTPHPDSVPINGLVAVRGTPLEGRQQVDAFEMVRMIAVARITMPQSRVRLSAGRSEMTAEGQALCFMAGANSIFYGEKLLTTDNNDALADRELIEKLGLRPEEIEERSAHYDLDSNEQIAEVNAAS</sequence>
<comment type="pathway">
    <text evidence="1 13">Cofactor biosynthesis; biotin biosynthesis; biotin from 7,8-diaminononanoate: step 2/2.</text>
</comment>
<dbReference type="SFLD" id="SFLDG01278">
    <property type="entry name" value="biotin_synthase_like"/>
    <property type="match status" value="1"/>
</dbReference>
<feature type="domain" description="Radical SAM core" evidence="15">
    <location>
        <begin position="47"/>
        <end position="277"/>
    </location>
</feature>
<keyword evidence="17" id="KW-1185">Reference proteome</keyword>
<reference evidence="17" key="1">
    <citation type="submission" date="2017-06" db="EMBL/GenBank/DDBJ databases">
        <authorList>
            <person name="Varghese N."/>
            <person name="Submissions S."/>
        </authorList>
    </citation>
    <scope>NUCLEOTIDE SEQUENCE [LARGE SCALE GENOMIC DNA]</scope>
    <source>
        <strain evidence="17">DSM 137</strain>
    </source>
</reference>
<accession>A0A212RF57</accession>
<evidence type="ECO:0000256" key="11">
    <source>
        <dbReference type="ARBA" id="ARBA00023014"/>
    </source>
</evidence>
<dbReference type="PIRSF" id="PIRSF001619">
    <property type="entry name" value="Biotin_synth"/>
    <property type="match status" value="1"/>
</dbReference>
<evidence type="ECO:0000256" key="2">
    <source>
        <dbReference type="ARBA" id="ARBA00010765"/>
    </source>
</evidence>
<keyword evidence="8 13" id="KW-0479">Metal-binding</keyword>
<evidence type="ECO:0000256" key="4">
    <source>
        <dbReference type="ARBA" id="ARBA00022485"/>
    </source>
</evidence>
<dbReference type="NCBIfam" id="TIGR00433">
    <property type="entry name" value="bioB"/>
    <property type="match status" value="1"/>
</dbReference>
<dbReference type="InterPro" id="IPR058240">
    <property type="entry name" value="rSAM_sf"/>
</dbReference>
<evidence type="ECO:0000256" key="3">
    <source>
        <dbReference type="ARBA" id="ARBA00012236"/>
    </source>
</evidence>
<dbReference type="Pfam" id="PF06968">
    <property type="entry name" value="BATS"/>
    <property type="match status" value="1"/>
</dbReference>
<dbReference type="CDD" id="cd01335">
    <property type="entry name" value="Radical_SAM"/>
    <property type="match status" value="1"/>
</dbReference>
<evidence type="ECO:0000256" key="6">
    <source>
        <dbReference type="ARBA" id="ARBA00022691"/>
    </source>
</evidence>
<comment type="catalytic activity">
    <reaction evidence="12 13">
        <text>(4R,5S)-dethiobiotin + (sulfur carrier)-SH + 2 reduced [2Fe-2S]-[ferredoxin] + 2 S-adenosyl-L-methionine = (sulfur carrier)-H + biotin + 2 5'-deoxyadenosine + 2 L-methionine + 2 oxidized [2Fe-2S]-[ferredoxin]</text>
        <dbReference type="Rhea" id="RHEA:22060"/>
        <dbReference type="Rhea" id="RHEA-COMP:10000"/>
        <dbReference type="Rhea" id="RHEA-COMP:10001"/>
        <dbReference type="Rhea" id="RHEA-COMP:14737"/>
        <dbReference type="Rhea" id="RHEA-COMP:14739"/>
        <dbReference type="ChEBI" id="CHEBI:17319"/>
        <dbReference type="ChEBI" id="CHEBI:29917"/>
        <dbReference type="ChEBI" id="CHEBI:33737"/>
        <dbReference type="ChEBI" id="CHEBI:33738"/>
        <dbReference type="ChEBI" id="CHEBI:57586"/>
        <dbReference type="ChEBI" id="CHEBI:57844"/>
        <dbReference type="ChEBI" id="CHEBI:59789"/>
        <dbReference type="ChEBI" id="CHEBI:64428"/>
        <dbReference type="ChEBI" id="CHEBI:149473"/>
        <dbReference type="EC" id="2.8.1.6"/>
    </reaction>
</comment>
<evidence type="ECO:0000256" key="9">
    <source>
        <dbReference type="ARBA" id="ARBA00022756"/>
    </source>
</evidence>
<dbReference type="GO" id="GO:0051539">
    <property type="term" value="F:4 iron, 4 sulfur cluster binding"/>
    <property type="evidence" value="ECO:0007669"/>
    <property type="project" value="UniProtKB-KW"/>
</dbReference>
<keyword evidence="7 13" id="KW-0001">2Fe-2S</keyword>
<keyword evidence="10 13" id="KW-0408">Iron</keyword>
<dbReference type="Pfam" id="PF04055">
    <property type="entry name" value="Radical_SAM"/>
    <property type="match status" value="1"/>
</dbReference>
<comment type="function">
    <text evidence="13">Catalyzes the conversion of dethiobiotin (DTB) to biotin by the insertion of a sulfur atom into dethiobiotin via a radical-based mechanism.</text>
</comment>
<dbReference type="GO" id="GO:0051537">
    <property type="term" value="F:2 iron, 2 sulfur cluster binding"/>
    <property type="evidence" value="ECO:0007669"/>
    <property type="project" value="UniProtKB-KW"/>
</dbReference>
<dbReference type="EC" id="2.8.1.6" evidence="3 13"/>
<feature type="binding site" evidence="13 14">
    <location>
        <position position="66"/>
    </location>
    <ligand>
        <name>[4Fe-4S] cluster</name>
        <dbReference type="ChEBI" id="CHEBI:49883"/>
        <note>4Fe-4S-S-AdoMet</note>
    </ligand>
</feature>
<evidence type="ECO:0000256" key="5">
    <source>
        <dbReference type="ARBA" id="ARBA00022679"/>
    </source>
</evidence>
<dbReference type="GO" id="GO:0004076">
    <property type="term" value="F:biotin synthase activity"/>
    <property type="evidence" value="ECO:0007669"/>
    <property type="project" value="UniProtKB-UniRule"/>
</dbReference>
<evidence type="ECO:0000259" key="15">
    <source>
        <dbReference type="PROSITE" id="PS51918"/>
    </source>
</evidence>
<dbReference type="InterPro" id="IPR006638">
    <property type="entry name" value="Elp3/MiaA/NifB-like_rSAM"/>
</dbReference>
<dbReference type="InterPro" id="IPR013785">
    <property type="entry name" value="Aldolase_TIM"/>
</dbReference>
<evidence type="ECO:0000313" key="16">
    <source>
        <dbReference type="EMBL" id="SNB70996.1"/>
    </source>
</evidence>
<feature type="binding site" evidence="13 14">
    <location>
        <position position="272"/>
    </location>
    <ligand>
        <name>[2Fe-2S] cluster</name>
        <dbReference type="ChEBI" id="CHEBI:190135"/>
    </ligand>
</feature>
<comment type="cofactor">
    <cofactor evidence="13 14">
        <name>[4Fe-4S] cluster</name>
        <dbReference type="ChEBI" id="CHEBI:49883"/>
    </cofactor>
    <text evidence="13 14">Binds 1 [4Fe-4S] cluster. The cluster is coordinated with 3 cysteines and an exchangeable S-adenosyl-L-methionine.</text>
</comment>
<keyword evidence="5 13" id="KW-0808">Transferase</keyword>
<gene>
    <name evidence="13" type="primary">bioB</name>
    <name evidence="16" type="ORF">SAMN06265338_10466</name>
</gene>
<dbReference type="AlphaFoldDB" id="A0A212RF57"/>
<dbReference type="EMBL" id="FYDG01000004">
    <property type="protein sequence ID" value="SNB70996.1"/>
    <property type="molecule type" value="Genomic_DNA"/>
</dbReference>
<dbReference type="UniPathway" id="UPA00078">
    <property type="reaction ID" value="UER00162"/>
</dbReference>
<evidence type="ECO:0000313" key="17">
    <source>
        <dbReference type="Proteomes" id="UP000198418"/>
    </source>
</evidence>
<feature type="binding site" evidence="13 14">
    <location>
        <position position="108"/>
    </location>
    <ligand>
        <name>[2Fe-2S] cluster</name>
        <dbReference type="ChEBI" id="CHEBI:190135"/>
    </ligand>
</feature>
<dbReference type="SMART" id="SM00876">
    <property type="entry name" value="BATS"/>
    <property type="match status" value="1"/>
</dbReference>
<comment type="subunit">
    <text evidence="13">Homodimer.</text>
</comment>
<feature type="binding site" evidence="13 14">
    <location>
        <position position="69"/>
    </location>
    <ligand>
        <name>[4Fe-4S] cluster</name>
        <dbReference type="ChEBI" id="CHEBI:49883"/>
        <note>4Fe-4S-S-AdoMet</note>
    </ligand>
</feature>
<dbReference type="PROSITE" id="PS51918">
    <property type="entry name" value="RADICAL_SAM"/>
    <property type="match status" value="1"/>
</dbReference>
<feature type="binding site" evidence="13 14">
    <location>
        <position position="140"/>
    </location>
    <ligand>
        <name>[2Fe-2S] cluster</name>
        <dbReference type="ChEBI" id="CHEBI:190135"/>
    </ligand>
</feature>
<evidence type="ECO:0000256" key="12">
    <source>
        <dbReference type="ARBA" id="ARBA00051157"/>
    </source>
</evidence>
<dbReference type="SFLD" id="SFLDG01060">
    <property type="entry name" value="BATS_domain_containing"/>
    <property type="match status" value="1"/>
</dbReference>
<keyword evidence="6 13" id="KW-0949">S-adenosyl-L-methionine</keyword>
<dbReference type="GO" id="GO:0009102">
    <property type="term" value="P:biotin biosynthetic process"/>
    <property type="evidence" value="ECO:0007669"/>
    <property type="project" value="UniProtKB-UniRule"/>
</dbReference>
<dbReference type="SMART" id="SM00729">
    <property type="entry name" value="Elp3"/>
    <property type="match status" value="1"/>
</dbReference>
<evidence type="ECO:0000256" key="14">
    <source>
        <dbReference type="PIRSR" id="PIRSR001619-1"/>
    </source>
</evidence>
<dbReference type="HAMAP" id="MF_01694">
    <property type="entry name" value="BioB"/>
    <property type="match status" value="1"/>
</dbReference>
<dbReference type="InterPro" id="IPR002684">
    <property type="entry name" value="Biotin_synth/BioAB"/>
</dbReference>
<dbReference type="RefSeq" id="WP_088520536.1">
    <property type="nucleotide sequence ID" value="NZ_FYDG01000004.1"/>
</dbReference>
<comment type="similarity">
    <text evidence="2 13">Belongs to the radical SAM superfamily. Biotin synthase family.</text>
</comment>
<keyword evidence="9 13" id="KW-0093">Biotin biosynthesis</keyword>
<evidence type="ECO:0000256" key="7">
    <source>
        <dbReference type="ARBA" id="ARBA00022714"/>
    </source>
</evidence>
<dbReference type="Proteomes" id="UP000198418">
    <property type="component" value="Unassembled WGS sequence"/>
</dbReference>
<dbReference type="InterPro" id="IPR007197">
    <property type="entry name" value="rSAM"/>
</dbReference>